<keyword evidence="1" id="KW-0732">Signal</keyword>
<name>A0A6G1K5S4_9PLEO</name>
<sequence length="232" mass="23408">MRFQQTFLVASVLAMAAAKPCKPVVKPSSSAAPPVTSAVAPPPIAVPTVAPVATEPAAPVVAVSAAGGITAEKIIQIAPTTASCAGAEFPDECADAAAAAPAISNSFTQYKLTEVGEQAAVVSLMLFESGSFKYNKNHFPGVVGQGTRNMQSPAFNALYAAAIGVADPMADNDSSFGSAAWFLTTQCSADVRAGLVAGTPAGYSAYLTQCVGTTDTADRDTIWAATIAAMKG</sequence>
<dbReference type="AlphaFoldDB" id="A0A6G1K5S4"/>
<keyword evidence="3" id="KW-1185">Reference proteome</keyword>
<evidence type="ECO:0000313" key="2">
    <source>
        <dbReference type="EMBL" id="KAF2707791.1"/>
    </source>
</evidence>
<dbReference type="Proteomes" id="UP000799428">
    <property type="component" value="Unassembled WGS sequence"/>
</dbReference>
<evidence type="ECO:0000313" key="3">
    <source>
        <dbReference type="Proteomes" id="UP000799428"/>
    </source>
</evidence>
<organism evidence="2 3">
    <name type="scientific">Pleomassaria siparia CBS 279.74</name>
    <dbReference type="NCBI Taxonomy" id="1314801"/>
    <lineage>
        <taxon>Eukaryota</taxon>
        <taxon>Fungi</taxon>
        <taxon>Dikarya</taxon>
        <taxon>Ascomycota</taxon>
        <taxon>Pezizomycotina</taxon>
        <taxon>Dothideomycetes</taxon>
        <taxon>Pleosporomycetidae</taxon>
        <taxon>Pleosporales</taxon>
        <taxon>Pleomassariaceae</taxon>
        <taxon>Pleomassaria</taxon>
    </lineage>
</organism>
<accession>A0A6G1K5S4</accession>
<dbReference type="EMBL" id="MU005773">
    <property type="protein sequence ID" value="KAF2707791.1"/>
    <property type="molecule type" value="Genomic_DNA"/>
</dbReference>
<gene>
    <name evidence="2" type="ORF">K504DRAFT_458274</name>
</gene>
<reference evidence="2" key="1">
    <citation type="journal article" date="2020" name="Stud. Mycol.">
        <title>101 Dothideomycetes genomes: a test case for predicting lifestyles and emergence of pathogens.</title>
        <authorList>
            <person name="Haridas S."/>
            <person name="Albert R."/>
            <person name="Binder M."/>
            <person name="Bloem J."/>
            <person name="Labutti K."/>
            <person name="Salamov A."/>
            <person name="Andreopoulos B."/>
            <person name="Baker S."/>
            <person name="Barry K."/>
            <person name="Bills G."/>
            <person name="Bluhm B."/>
            <person name="Cannon C."/>
            <person name="Castanera R."/>
            <person name="Culley D."/>
            <person name="Daum C."/>
            <person name="Ezra D."/>
            <person name="Gonzalez J."/>
            <person name="Henrissat B."/>
            <person name="Kuo A."/>
            <person name="Liang C."/>
            <person name="Lipzen A."/>
            <person name="Lutzoni F."/>
            <person name="Magnuson J."/>
            <person name="Mondo S."/>
            <person name="Nolan M."/>
            <person name="Ohm R."/>
            <person name="Pangilinan J."/>
            <person name="Park H.-J."/>
            <person name="Ramirez L."/>
            <person name="Alfaro M."/>
            <person name="Sun H."/>
            <person name="Tritt A."/>
            <person name="Yoshinaga Y."/>
            <person name="Zwiers L.-H."/>
            <person name="Turgeon B."/>
            <person name="Goodwin S."/>
            <person name="Spatafora J."/>
            <person name="Crous P."/>
            <person name="Grigoriev I."/>
        </authorList>
    </citation>
    <scope>NUCLEOTIDE SEQUENCE</scope>
    <source>
        <strain evidence="2">CBS 279.74</strain>
    </source>
</reference>
<dbReference type="OrthoDB" id="2349272at2759"/>
<feature type="chain" id="PRO_5026331268" evidence="1">
    <location>
        <begin position="19"/>
        <end position="232"/>
    </location>
</feature>
<feature type="signal peptide" evidence="1">
    <location>
        <begin position="1"/>
        <end position="18"/>
    </location>
</feature>
<proteinExistence type="predicted"/>
<protein>
    <submittedName>
        <fullName evidence="2">Uncharacterized protein</fullName>
    </submittedName>
</protein>
<evidence type="ECO:0000256" key="1">
    <source>
        <dbReference type="SAM" id="SignalP"/>
    </source>
</evidence>